<feature type="compositionally biased region" description="Low complexity" evidence="4">
    <location>
        <begin position="287"/>
        <end position="296"/>
    </location>
</feature>
<evidence type="ECO:0000256" key="3">
    <source>
        <dbReference type="ARBA" id="ARBA00022840"/>
    </source>
</evidence>
<feature type="domain" description="Helicase ATP-binding" evidence="5">
    <location>
        <begin position="597"/>
        <end position="751"/>
    </location>
</feature>
<dbReference type="PANTHER" id="PTHR45626">
    <property type="entry name" value="TRANSCRIPTION TERMINATION FACTOR 2-RELATED"/>
    <property type="match status" value="1"/>
</dbReference>
<dbReference type="PROSITE" id="PS51192">
    <property type="entry name" value="HELICASE_ATP_BIND_1"/>
    <property type="match status" value="1"/>
</dbReference>
<dbReference type="InterPro" id="IPR050628">
    <property type="entry name" value="SNF2_RAD54_helicase_TF"/>
</dbReference>
<dbReference type="GO" id="GO:0005524">
    <property type="term" value="F:ATP binding"/>
    <property type="evidence" value="ECO:0007669"/>
    <property type="project" value="UniProtKB-KW"/>
</dbReference>
<feature type="region of interest" description="Disordered" evidence="4">
    <location>
        <begin position="284"/>
        <end position="392"/>
    </location>
</feature>
<dbReference type="GO" id="GO:0005634">
    <property type="term" value="C:nucleus"/>
    <property type="evidence" value="ECO:0007669"/>
    <property type="project" value="TreeGrafter"/>
</dbReference>
<evidence type="ECO:0000313" key="8">
    <source>
        <dbReference type="Proteomes" id="UP000193411"/>
    </source>
</evidence>
<sequence length="1158" mass="125912">MDTSRNTPRRNGGARHLGPGHGSRQTPRHAGSGGSAPRTRIVVDLTADTSSEDDSGPDSESDSASGGDTIDSIFGQIAPSATHVDSDIDATPTRPTSGSAITAHFQNNLKSITWVRKPAPAPVTPSKSSAAPQIPHSGVSPTPLVAALGGNDNKDHSAEDLRDPKYPLVTMRTRARRSRQNSQTDDKDDLAGSDELHQAQQQEQQKAKAAAEMQLRCMSPGTADRLASADQDPSFRTPPGKPLSRDPVVRAPMVQSPHSFFHFFQQFLAHKCCPFQRRAMPARFDLPPTRSRSVSPSRPPRSKNAAKASRPASSISGAPAGHPSTPANLAHRPPYPTHAPPPLPQGTPISTPMRPPLSAAANQPRPITCEHDIPSTPAPQRTQPPNPTPAAATPQIVIRKNPFLTPAPAPQPALSIRERLAQQYNNSVVQLGVGSTASARRPAYQPVPIRAPGTPIGIPSAQELLQSRTQNVPAPPGTPLAVPGMARNMANMTPVPAPRFGPPPVFGTPGASRTPFGGAGGVPGGGQFLGTPMRQPFGNGGTEPGSIPADKAGLLRLMQDVMPEDLMNEFKANPWSQPESLKTTLLPHQVLGVRWMMKTESTLGGGILADDMGLGKTMQSITLMLANPPEDDLDRQRTTLVVAPVSLLAQWEAEIKEHVHPGTLKVLVHNGPNRTKQARVLRNYDVTNMAMFEVDWHRIILDEGHRIRNDSTKSSKHCMDLRARYRWILTGTPLQNSADELFSYFKFLRCPAYPTKPSWVADFGKGTNPNRSPAAVAKLRELLKRYVLRRSKDLVDLPDKLIVQEMLDLSPAERAFYDQVQGAAKKAAEKASNMSANRSRMAFLALLLRMRQAVLHPELVKCGSDTEAPEMDWSVGEPAAATAAPVEEEANDGDDLDDLLANMSVMFGDMSLDLSLDDDGADDESGSSSRNRPPKPRQLSTVIEPEGVTMAGARCVKEHVIVEPPVGRPRHDHESTKVLRALQILRSPHKLNPRTKQPKTILFSQFTSLLAVMARALKSEKIGYLMYDGKLSQIQRKQVLEQFRTDPSITVLLMSLQCGSVGLNLTCASRVILFDPWWNPQIEFQAMDRVHRLGQTHPVAVHKLGILDSVEERIFNLQDRKRALADEALGNVERDQDGNMVMPSAQLSNDELVKLVMG</sequence>
<gene>
    <name evidence="7" type="ORF">BCR44DRAFT_1430623</name>
</gene>
<dbReference type="SMART" id="SM00487">
    <property type="entry name" value="DEXDc"/>
    <property type="match status" value="1"/>
</dbReference>
<dbReference type="InterPro" id="IPR038718">
    <property type="entry name" value="SNF2-like_sf"/>
</dbReference>
<dbReference type="InterPro" id="IPR014001">
    <property type="entry name" value="Helicase_ATP-bd"/>
</dbReference>
<dbReference type="SMART" id="SM00490">
    <property type="entry name" value="HELICc"/>
    <property type="match status" value="1"/>
</dbReference>
<feature type="compositionally biased region" description="Polar residues" evidence="4">
    <location>
        <begin position="93"/>
        <end position="102"/>
    </location>
</feature>
<dbReference type="InterPro" id="IPR049730">
    <property type="entry name" value="SNF2/RAD54-like_C"/>
</dbReference>
<reference evidence="7 8" key="1">
    <citation type="submission" date="2016-07" db="EMBL/GenBank/DDBJ databases">
        <title>Pervasive Adenine N6-methylation of Active Genes in Fungi.</title>
        <authorList>
            <consortium name="DOE Joint Genome Institute"/>
            <person name="Mondo S.J."/>
            <person name="Dannebaum R.O."/>
            <person name="Kuo R.C."/>
            <person name="Labutti K."/>
            <person name="Haridas S."/>
            <person name="Kuo A."/>
            <person name="Salamov A."/>
            <person name="Ahrendt S.R."/>
            <person name="Lipzen A."/>
            <person name="Sullivan W."/>
            <person name="Andreopoulos W.B."/>
            <person name="Clum A."/>
            <person name="Lindquist E."/>
            <person name="Daum C."/>
            <person name="Ramamoorthy G.K."/>
            <person name="Gryganskyi A."/>
            <person name="Culley D."/>
            <person name="Magnuson J.K."/>
            <person name="James T.Y."/>
            <person name="O'Malley M.A."/>
            <person name="Stajich J.E."/>
            <person name="Spatafora J.W."/>
            <person name="Visel A."/>
            <person name="Grigoriev I.V."/>
        </authorList>
    </citation>
    <scope>NUCLEOTIDE SEQUENCE [LARGE SCALE GENOMIC DNA]</scope>
    <source>
        <strain evidence="7 8">PL171</strain>
    </source>
</reference>
<feature type="region of interest" description="Disordered" evidence="4">
    <location>
        <begin position="116"/>
        <end position="191"/>
    </location>
</feature>
<feature type="region of interest" description="Disordered" evidence="4">
    <location>
        <begin position="223"/>
        <end position="247"/>
    </location>
</feature>
<feature type="region of interest" description="Disordered" evidence="4">
    <location>
        <begin position="914"/>
        <end position="940"/>
    </location>
</feature>
<feature type="compositionally biased region" description="Acidic residues" evidence="4">
    <location>
        <begin position="915"/>
        <end position="925"/>
    </location>
</feature>
<dbReference type="EMBL" id="MCFL01000013">
    <property type="protein sequence ID" value="ORZ37173.1"/>
    <property type="molecule type" value="Genomic_DNA"/>
</dbReference>
<dbReference type="PANTHER" id="PTHR45626:SF14">
    <property type="entry name" value="ATP-DEPENDENT DNA HELICASE (EUROFUNG)"/>
    <property type="match status" value="1"/>
</dbReference>
<keyword evidence="3" id="KW-0067">ATP-binding</keyword>
<dbReference type="AlphaFoldDB" id="A0A1Y2HU01"/>
<organism evidence="7 8">
    <name type="scientific">Catenaria anguillulae PL171</name>
    <dbReference type="NCBI Taxonomy" id="765915"/>
    <lineage>
        <taxon>Eukaryota</taxon>
        <taxon>Fungi</taxon>
        <taxon>Fungi incertae sedis</taxon>
        <taxon>Blastocladiomycota</taxon>
        <taxon>Blastocladiomycetes</taxon>
        <taxon>Blastocladiales</taxon>
        <taxon>Catenariaceae</taxon>
        <taxon>Catenaria</taxon>
    </lineage>
</organism>
<dbReference type="GO" id="GO:0016787">
    <property type="term" value="F:hydrolase activity"/>
    <property type="evidence" value="ECO:0007669"/>
    <property type="project" value="UniProtKB-KW"/>
</dbReference>
<keyword evidence="2" id="KW-0378">Hydrolase</keyword>
<dbReference type="GO" id="GO:0008094">
    <property type="term" value="F:ATP-dependent activity, acting on DNA"/>
    <property type="evidence" value="ECO:0007669"/>
    <property type="project" value="TreeGrafter"/>
</dbReference>
<evidence type="ECO:0000259" key="6">
    <source>
        <dbReference type="PROSITE" id="PS51194"/>
    </source>
</evidence>
<dbReference type="Gene3D" id="3.40.50.300">
    <property type="entry name" value="P-loop containing nucleotide triphosphate hydrolases"/>
    <property type="match status" value="1"/>
</dbReference>
<feature type="compositionally biased region" description="Basic and acidic residues" evidence="4">
    <location>
        <begin position="152"/>
        <end position="165"/>
    </location>
</feature>
<dbReference type="InterPro" id="IPR001650">
    <property type="entry name" value="Helicase_C-like"/>
</dbReference>
<dbReference type="STRING" id="765915.A0A1Y2HU01"/>
<feature type="domain" description="Helicase C-terminal" evidence="6">
    <location>
        <begin position="983"/>
        <end position="1130"/>
    </location>
</feature>
<evidence type="ECO:0000256" key="4">
    <source>
        <dbReference type="SAM" id="MobiDB-lite"/>
    </source>
</evidence>
<dbReference type="Pfam" id="PF00176">
    <property type="entry name" value="SNF2-rel_dom"/>
    <property type="match status" value="1"/>
</dbReference>
<dbReference type="OrthoDB" id="423559at2759"/>
<feature type="compositionally biased region" description="Acidic residues" evidence="4">
    <location>
        <begin position="50"/>
        <end position="61"/>
    </location>
</feature>
<dbReference type="Gene3D" id="3.40.50.10810">
    <property type="entry name" value="Tandem AAA-ATPase domain"/>
    <property type="match status" value="1"/>
</dbReference>
<dbReference type="InterPro" id="IPR027417">
    <property type="entry name" value="P-loop_NTPase"/>
</dbReference>
<dbReference type="CDD" id="cd18793">
    <property type="entry name" value="SF2_C_SNF"/>
    <property type="match status" value="1"/>
</dbReference>
<keyword evidence="1" id="KW-0547">Nucleotide-binding</keyword>
<dbReference type="Pfam" id="PF00271">
    <property type="entry name" value="Helicase_C"/>
    <property type="match status" value="1"/>
</dbReference>
<name>A0A1Y2HU01_9FUNG</name>
<dbReference type="PROSITE" id="PS51194">
    <property type="entry name" value="HELICASE_CTER"/>
    <property type="match status" value="1"/>
</dbReference>
<dbReference type="InterPro" id="IPR000330">
    <property type="entry name" value="SNF2_N"/>
</dbReference>
<evidence type="ECO:0000256" key="2">
    <source>
        <dbReference type="ARBA" id="ARBA00022801"/>
    </source>
</evidence>
<feature type="compositionally biased region" description="Pro residues" evidence="4">
    <location>
        <begin position="333"/>
        <end position="345"/>
    </location>
</feature>
<evidence type="ECO:0000256" key="1">
    <source>
        <dbReference type="ARBA" id="ARBA00022741"/>
    </source>
</evidence>
<evidence type="ECO:0000313" key="7">
    <source>
        <dbReference type="EMBL" id="ORZ37173.1"/>
    </source>
</evidence>
<protein>
    <submittedName>
        <fullName evidence="7">SNF2 family N-terminal domain-domain-containing protein</fullName>
    </submittedName>
</protein>
<keyword evidence="8" id="KW-1185">Reference proteome</keyword>
<dbReference type="Proteomes" id="UP000193411">
    <property type="component" value="Unassembled WGS sequence"/>
</dbReference>
<dbReference type="SUPFAM" id="SSF52540">
    <property type="entry name" value="P-loop containing nucleoside triphosphate hydrolases"/>
    <property type="match status" value="2"/>
</dbReference>
<evidence type="ECO:0000259" key="5">
    <source>
        <dbReference type="PROSITE" id="PS51192"/>
    </source>
</evidence>
<feature type="region of interest" description="Disordered" evidence="4">
    <location>
        <begin position="1"/>
        <end position="102"/>
    </location>
</feature>
<comment type="caution">
    <text evidence="7">The sequence shown here is derived from an EMBL/GenBank/DDBJ whole genome shotgun (WGS) entry which is preliminary data.</text>
</comment>
<proteinExistence type="predicted"/>
<accession>A0A1Y2HU01</accession>
<dbReference type="GO" id="GO:0006281">
    <property type="term" value="P:DNA repair"/>
    <property type="evidence" value="ECO:0007669"/>
    <property type="project" value="TreeGrafter"/>
</dbReference>
<dbReference type="CDD" id="cd18008">
    <property type="entry name" value="DEXDc_SHPRH-like"/>
    <property type="match status" value="1"/>
</dbReference>